<evidence type="ECO:0000313" key="3">
    <source>
        <dbReference type="Proteomes" id="UP000578819"/>
    </source>
</evidence>
<dbReference type="AlphaFoldDB" id="A0A7W7SPE1"/>
<keyword evidence="3" id="KW-1185">Reference proteome</keyword>
<accession>A0A7W7SPE1</accession>
<keyword evidence="1" id="KW-0812">Transmembrane</keyword>
<feature type="transmembrane region" description="Helical" evidence="1">
    <location>
        <begin position="12"/>
        <end position="38"/>
    </location>
</feature>
<dbReference type="EMBL" id="JACHJW010000001">
    <property type="protein sequence ID" value="MBB4958509.1"/>
    <property type="molecule type" value="Genomic_DNA"/>
</dbReference>
<keyword evidence="1" id="KW-1133">Transmembrane helix</keyword>
<evidence type="ECO:0000256" key="1">
    <source>
        <dbReference type="SAM" id="Phobius"/>
    </source>
</evidence>
<organism evidence="2 3">
    <name type="scientific">Micromonospora polyrhachis</name>
    <dbReference type="NCBI Taxonomy" id="1282883"/>
    <lineage>
        <taxon>Bacteria</taxon>
        <taxon>Bacillati</taxon>
        <taxon>Actinomycetota</taxon>
        <taxon>Actinomycetes</taxon>
        <taxon>Micromonosporales</taxon>
        <taxon>Micromonosporaceae</taxon>
        <taxon>Micromonospora</taxon>
    </lineage>
</organism>
<comment type="caution">
    <text evidence="2">The sequence shown here is derived from an EMBL/GenBank/DDBJ whole genome shotgun (WGS) entry which is preliminary data.</text>
</comment>
<proteinExistence type="predicted"/>
<reference evidence="2 3" key="1">
    <citation type="submission" date="2020-08" db="EMBL/GenBank/DDBJ databases">
        <title>Sequencing the genomes of 1000 actinobacteria strains.</title>
        <authorList>
            <person name="Klenk H.-P."/>
        </authorList>
    </citation>
    <scope>NUCLEOTIDE SEQUENCE [LARGE SCALE GENOMIC DNA]</scope>
    <source>
        <strain evidence="2 3">DSM 45886</strain>
    </source>
</reference>
<gene>
    <name evidence="2" type="ORF">FHR38_002242</name>
</gene>
<dbReference type="Proteomes" id="UP000578819">
    <property type="component" value="Unassembled WGS sequence"/>
</dbReference>
<keyword evidence="1" id="KW-0472">Membrane</keyword>
<protein>
    <submittedName>
        <fullName evidence="2">Uncharacterized protein</fullName>
    </submittedName>
</protein>
<evidence type="ECO:0000313" key="2">
    <source>
        <dbReference type="EMBL" id="MBB4958509.1"/>
    </source>
</evidence>
<name>A0A7W7SPE1_9ACTN</name>
<sequence length="39" mass="4114">MRIGNVEIRPLGGGLGCLLMILFSIVASIVLTVAVNLIF</sequence>